<dbReference type="Proteomes" id="UP000436088">
    <property type="component" value="Unassembled WGS sequence"/>
</dbReference>
<dbReference type="AlphaFoldDB" id="A0A6A2ZX24"/>
<protein>
    <submittedName>
        <fullName evidence="2">Uncharacterized protein</fullName>
    </submittedName>
</protein>
<name>A0A6A2ZX24_HIBSY</name>
<accession>A0A6A2ZX24</accession>
<comment type="caution">
    <text evidence="2">The sequence shown here is derived from an EMBL/GenBank/DDBJ whole genome shotgun (WGS) entry which is preliminary data.</text>
</comment>
<organism evidence="2 3">
    <name type="scientific">Hibiscus syriacus</name>
    <name type="common">Rose of Sharon</name>
    <dbReference type="NCBI Taxonomy" id="106335"/>
    <lineage>
        <taxon>Eukaryota</taxon>
        <taxon>Viridiplantae</taxon>
        <taxon>Streptophyta</taxon>
        <taxon>Embryophyta</taxon>
        <taxon>Tracheophyta</taxon>
        <taxon>Spermatophyta</taxon>
        <taxon>Magnoliopsida</taxon>
        <taxon>eudicotyledons</taxon>
        <taxon>Gunneridae</taxon>
        <taxon>Pentapetalae</taxon>
        <taxon>rosids</taxon>
        <taxon>malvids</taxon>
        <taxon>Malvales</taxon>
        <taxon>Malvaceae</taxon>
        <taxon>Malvoideae</taxon>
        <taxon>Hibiscus</taxon>
    </lineage>
</organism>
<proteinExistence type="predicted"/>
<gene>
    <name evidence="2" type="ORF">F3Y22_tig00110656pilonHSYRG00136</name>
</gene>
<evidence type="ECO:0000256" key="1">
    <source>
        <dbReference type="SAM" id="MobiDB-lite"/>
    </source>
</evidence>
<feature type="region of interest" description="Disordered" evidence="1">
    <location>
        <begin position="193"/>
        <end position="224"/>
    </location>
</feature>
<evidence type="ECO:0000313" key="2">
    <source>
        <dbReference type="EMBL" id="KAE8696561.1"/>
    </source>
</evidence>
<reference evidence="2" key="1">
    <citation type="submission" date="2019-09" db="EMBL/GenBank/DDBJ databases">
        <title>Draft genome information of white flower Hibiscus syriacus.</title>
        <authorList>
            <person name="Kim Y.-M."/>
        </authorList>
    </citation>
    <scope>NUCLEOTIDE SEQUENCE [LARGE SCALE GENOMIC DNA]</scope>
    <source>
        <strain evidence="2">YM2019G1</strain>
    </source>
</reference>
<keyword evidence="3" id="KW-1185">Reference proteome</keyword>
<evidence type="ECO:0000313" key="3">
    <source>
        <dbReference type="Proteomes" id="UP000436088"/>
    </source>
</evidence>
<sequence>MNSCAGFWLEIQDNLLTNKVRCARHIGTILTVPVATKRLNPSCILSGISVARQTWSSLADSYGSAAFFTLPLDYGKPGITRFSKEPRAVNVNLVPLSMMWSSRMRQASASIQMAFSRLTNTRSPGDLLRNSTVDCLVAVCKYIGAHGLLSPPSIDSPYALVRSIAALYMTLETQLVGFDSQEDSFMTSAHIVQSGSSSKAPNHGFHDRTSGRSGSVSRGRMRGRGRRNNGYLVVDCRYRIDQTFTGRTTECVTPRGDSGSVSYSSLEPATISVEDCSCCTKARAKAQVCYSSQPQSHVTTSIMDHWVVYSGATHHVTPDSANVIN</sequence>
<dbReference type="EMBL" id="VEPZ02001065">
    <property type="protein sequence ID" value="KAE8696561.1"/>
    <property type="molecule type" value="Genomic_DNA"/>
</dbReference>